<reference evidence="2 3" key="1">
    <citation type="journal article" date="2016" name="Mol. Biol. Evol.">
        <title>Comparative Genomics of Early-Diverging Mushroom-Forming Fungi Provides Insights into the Origins of Lignocellulose Decay Capabilities.</title>
        <authorList>
            <person name="Nagy L.G."/>
            <person name="Riley R."/>
            <person name="Tritt A."/>
            <person name="Adam C."/>
            <person name="Daum C."/>
            <person name="Floudas D."/>
            <person name="Sun H."/>
            <person name="Yadav J.S."/>
            <person name="Pangilinan J."/>
            <person name="Larsson K.H."/>
            <person name="Matsuura K."/>
            <person name="Barry K."/>
            <person name="Labutti K."/>
            <person name="Kuo R."/>
            <person name="Ohm R.A."/>
            <person name="Bhattacharya S.S."/>
            <person name="Shirouzu T."/>
            <person name="Yoshinaga Y."/>
            <person name="Martin F.M."/>
            <person name="Grigoriev I.V."/>
            <person name="Hibbett D.S."/>
        </authorList>
    </citation>
    <scope>NUCLEOTIDE SEQUENCE [LARGE SCALE GENOMIC DNA]</scope>
    <source>
        <strain evidence="2 3">HHB14362 ss-1</strain>
    </source>
</reference>
<evidence type="ECO:0000313" key="3">
    <source>
        <dbReference type="Proteomes" id="UP000076761"/>
    </source>
</evidence>
<dbReference type="Proteomes" id="UP000076761">
    <property type="component" value="Unassembled WGS sequence"/>
</dbReference>
<feature type="compositionally biased region" description="Polar residues" evidence="1">
    <location>
        <begin position="50"/>
        <end position="59"/>
    </location>
</feature>
<evidence type="ECO:0000313" key="2">
    <source>
        <dbReference type="EMBL" id="KZT19722.1"/>
    </source>
</evidence>
<dbReference type="EMBL" id="KV425635">
    <property type="protein sequence ID" value="KZT19722.1"/>
    <property type="molecule type" value="Genomic_DNA"/>
</dbReference>
<proteinExistence type="predicted"/>
<dbReference type="InParanoid" id="A0A165NJA0"/>
<protein>
    <submittedName>
        <fullName evidence="2">Uncharacterized protein</fullName>
    </submittedName>
</protein>
<keyword evidence="3" id="KW-1185">Reference proteome</keyword>
<organism evidence="2 3">
    <name type="scientific">Neolentinus lepideus HHB14362 ss-1</name>
    <dbReference type="NCBI Taxonomy" id="1314782"/>
    <lineage>
        <taxon>Eukaryota</taxon>
        <taxon>Fungi</taxon>
        <taxon>Dikarya</taxon>
        <taxon>Basidiomycota</taxon>
        <taxon>Agaricomycotina</taxon>
        <taxon>Agaricomycetes</taxon>
        <taxon>Gloeophyllales</taxon>
        <taxon>Gloeophyllaceae</taxon>
        <taxon>Neolentinus</taxon>
    </lineage>
</organism>
<accession>A0A165NJA0</accession>
<feature type="compositionally biased region" description="Basic and acidic residues" evidence="1">
    <location>
        <begin position="35"/>
        <end position="49"/>
    </location>
</feature>
<name>A0A165NJA0_9AGAM</name>
<feature type="region of interest" description="Disordered" evidence="1">
    <location>
        <begin position="26"/>
        <end position="78"/>
    </location>
</feature>
<dbReference type="STRING" id="1314782.A0A165NJA0"/>
<sequence>MSHVEVNLGLGLASILPASGQPVVIAGEKGPTLDQKPDDRVEEAPDLRTDTQPTQSTYADTEKGWDPNLVTWYGPDDP</sequence>
<gene>
    <name evidence="2" type="ORF">NEOLEDRAFT_1141729</name>
</gene>
<dbReference type="AlphaFoldDB" id="A0A165NJA0"/>
<evidence type="ECO:0000256" key="1">
    <source>
        <dbReference type="SAM" id="MobiDB-lite"/>
    </source>
</evidence>